<dbReference type="AlphaFoldDB" id="A0A2G8KDP3"/>
<sequence length="234" mass="26611">MAFISQRNQIKHDLMSIPHSREGECYGGRTVERALGSVRSVGTVPWDMRQDIHHPGEATDKPVCKPTECQTPGLLLQMISPQGISDRRHVIPVGFYGGVCLPTSSSTIISEVIWKVTQSKGRMILVAPFWPCRPWFVEILQLLMDILVILPDTPHLLLQRRGTQMYLDIKGLRLVAWKLSGLPSDRRDFRRQLQTNARRGSTMATYDCQLRKLEEWCHVSQGFCDSMKLPSNTL</sequence>
<dbReference type="GO" id="GO:0003964">
    <property type="term" value="F:RNA-directed DNA polymerase activity"/>
    <property type="evidence" value="ECO:0007669"/>
    <property type="project" value="UniProtKB-KW"/>
</dbReference>
<proteinExistence type="predicted"/>
<reference evidence="1 2" key="1">
    <citation type="journal article" date="2017" name="PLoS Biol.">
        <title>The sea cucumber genome provides insights into morphological evolution and visceral regeneration.</title>
        <authorList>
            <person name="Zhang X."/>
            <person name="Sun L."/>
            <person name="Yuan J."/>
            <person name="Sun Y."/>
            <person name="Gao Y."/>
            <person name="Zhang L."/>
            <person name="Li S."/>
            <person name="Dai H."/>
            <person name="Hamel J.F."/>
            <person name="Liu C."/>
            <person name="Yu Y."/>
            <person name="Liu S."/>
            <person name="Lin W."/>
            <person name="Guo K."/>
            <person name="Jin S."/>
            <person name="Xu P."/>
            <person name="Storey K.B."/>
            <person name="Huan P."/>
            <person name="Zhang T."/>
            <person name="Zhou Y."/>
            <person name="Zhang J."/>
            <person name="Lin C."/>
            <person name="Li X."/>
            <person name="Xing L."/>
            <person name="Huo D."/>
            <person name="Sun M."/>
            <person name="Wang L."/>
            <person name="Mercier A."/>
            <person name="Li F."/>
            <person name="Yang H."/>
            <person name="Xiang J."/>
        </authorList>
    </citation>
    <scope>NUCLEOTIDE SEQUENCE [LARGE SCALE GENOMIC DNA]</scope>
    <source>
        <strain evidence="1">Shaxun</strain>
        <tissue evidence="1">Muscle</tissue>
    </source>
</reference>
<protein>
    <submittedName>
        <fullName evidence="1">Reverse transcriptase</fullName>
    </submittedName>
</protein>
<keyword evidence="1" id="KW-0808">Transferase</keyword>
<evidence type="ECO:0000313" key="2">
    <source>
        <dbReference type="Proteomes" id="UP000230750"/>
    </source>
</evidence>
<keyword evidence="2" id="KW-1185">Reference proteome</keyword>
<accession>A0A2G8KDP3</accession>
<keyword evidence="1" id="KW-0548">Nucleotidyltransferase</keyword>
<gene>
    <name evidence="1" type="ORF">BSL78_17046</name>
</gene>
<organism evidence="1 2">
    <name type="scientific">Stichopus japonicus</name>
    <name type="common">Sea cucumber</name>
    <dbReference type="NCBI Taxonomy" id="307972"/>
    <lineage>
        <taxon>Eukaryota</taxon>
        <taxon>Metazoa</taxon>
        <taxon>Echinodermata</taxon>
        <taxon>Eleutherozoa</taxon>
        <taxon>Echinozoa</taxon>
        <taxon>Holothuroidea</taxon>
        <taxon>Aspidochirotacea</taxon>
        <taxon>Aspidochirotida</taxon>
        <taxon>Stichopodidae</taxon>
        <taxon>Apostichopus</taxon>
    </lineage>
</organism>
<evidence type="ECO:0000313" key="1">
    <source>
        <dbReference type="EMBL" id="PIK46085.1"/>
    </source>
</evidence>
<name>A0A2G8KDP3_STIJA</name>
<dbReference type="EMBL" id="MRZV01000667">
    <property type="protein sequence ID" value="PIK46085.1"/>
    <property type="molecule type" value="Genomic_DNA"/>
</dbReference>
<keyword evidence="1" id="KW-0695">RNA-directed DNA polymerase</keyword>
<dbReference type="Proteomes" id="UP000230750">
    <property type="component" value="Unassembled WGS sequence"/>
</dbReference>
<comment type="caution">
    <text evidence="1">The sequence shown here is derived from an EMBL/GenBank/DDBJ whole genome shotgun (WGS) entry which is preliminary data.</text>
</comment>
<dbReference type="OrthoDB" id="10672353at2759"/>